<dbReference type="InterPro" id="IPR051678">
    <property type="entry name" value="AGP_Transferase"/>
</dbReference>
<dbReference type="Gene3D" id="3.90.1200.10">
    <property type="match status" value="1"/>
</dbReference>
<keyword evidence="4" id="KW-1185">Reference proteome</keyword>
<protein>
    <recommendedName>
        <fullName evidence="2">Aminoglycoside phosphotransferase domain-containing protein</fullName>
    </recommendedName>
</protein>
<gene>
    <name evidence="3" type="ORF">DM02DRAFT_568822</name>
</gene>
<dbReference type="SUPFAM" id="SSF56112">
    <property type="entry name" value="Protein kinase-like (PK-like)"/>
    <property type="match status" value="1"/>
</dbReference>
<dbReference type="Proteomes" id="UP000244855">
    <property type="component" value="Unassembled WGS sequence"/>
</dbReference>
<dbReference type="InterPro" id="IPR002575">
    <property type="entry name" value="Aminoglycoside_PTrfase"/>
</dbReference>
<accession>A0A2V1DI44</accession>
<sequence length="394" mass="43632">MALPQTSSFWTRMGCGEDDQARDVCIEAIRRLYGEGYDVKEFTEQGWCSYTLLVSQRPTGTLEPTKRDLEELKESTAIVQIRPQRHSFDLDIAQEARATYGNLAPTFHHLPVSLPSNLAAFAMNVLPGVALSSKIPLNPVDTTPIAKRIKLISSLAITLARAWPPSPSSYSSSSPLPPTQKHHLRADSPLSLSSPSNPSWLTPCHGRVGSQIVPKLLKLATSLPSLALRARATQTLDAFLVVREDYPLVLNHGDLIPTNILVDAETWEVKGLVDWAEAEVLPFGVCAGYGVEWCLGGLVTSTPTSPTSTPPNDTKAWKVFQYSPDADFLREVFWKEMVRERPQIEERLEEVRIMGDVGVLLWHGFAWDEGRIDRVVEYGRDEGDVACLEAFLGV</sequence>
<dbReference type="InterPro" id="IPR011009">
    <property type="entry name" value="Kinase-like_dom_sf"/>
</dbReference>
<proteinExistence type="predicted"/>
<feature type="region of interest" description="Disordered" evidence="1">
    <location>
        <begin position="168"/>
        <end position="191"/>
    </location>
</feature>
<dbReference type="STRING" id="97972.A0A2V1DI44"/>
<dbReference type="PANTHER" id="PTHR21310">
    <property type="entry name" value="AMINOGLYCOSIDE PHOSPHOTRANSFERASE-RELATED-RELATED"/>
    <property type="match status" value="1"/>
</dbReference>
<dbReference type="AlphaFoldDB" id="A0A2V1DI44"/>
<evidence type="ECO:0000313" key="3">
    <source>
        <dbReference type="EMBL" id="PVH96909.1"/>
    </source>
</evidence>
<feature type="domain" description="Aminoglycoside phosphotransferase" evidence="2">
    <location>
        <begin position="224"/>
        <end position="280"/>
    </location>
</feature>
<name>A0A2V1DI44_9PLEO</name>
<dbReference type="Pfam" id="PF01636">
    <property type="entry name" value="APH"/>
    <property type="match status" value="1"/>
</dbReference>
<evidence type="ECO:0000256" key="1">
    <source>
        <dbReference type="SAM" id="MobiDB-lite"/>
    </source>
</evidence>
<dbReference type="EMBL" id="KZ805451">
    <property type="protein sequence ID" value="PVH96909.1"/>
    <property type="molecule type" value="Genomic_DNA"/>
</dbReference>
<reference evidence="3 4" key="1">
    <citation type="journal article" date="2018" name="Sci. Rep.">
        <title>Comparative genomics provides insights into the lifestyle and reveals functional heterogeneity of dark septate endophytic fungi.</title>
        <authorList>
            <person name="Knapp D.G."/>
            <person name="Nemeth J.B."/>
            <person name="Barry K."/>
            <person name="Hainaut M."/>
            <person name="Henrissat B."/>
            <person name="Johnson J."/>
            <person name="Kuo A."/>
            <person name="Lim J.H.P."/>
            <person name="Lipzen A."/>
            <person name="Nolan M."/>
            <person name="Ohm R.A."/>
            <person name="Tamas L."/>
            <person name="Grigoriev I.V."/>
            <person name="Spatafora J.W."/>
            <person name="Nagy L.G."/>
            <person name="Kovacs G.M."/>
        </authorList>
    </citation>
    <scope>NUCLEOTIDE SEQUENCE [LARGE SCALE GENOMIC DNA]</scope>
    <source>
        <strain evidence="3 4">DSE2036</strain>
    </source>
</reference>
<dbReference type="OrthoDB" id="5598852at2759"/>
<evidence type="ECO:0000313" key="4">
    <source>
        <dbReference type="Proteomes" id="UP000244855"/>
    </source>
</evidence>
<dbReference type="PANTHER" id="PTHR21310:SF59">
    <property type="entry name" value="AMINOGLYCOSIDE PHOSPHOTRANSFERASE DOMAIN-CONTAINING PROTEIN"/>
    <property type="match status" value="1"/>
</dbReference>
<evidence type="ECO:0000259" key="2">
    <source>
        <dbReference type="Pfam" id="PF01636"/>
    </source>
</evidence>
<organism evidence="3 4">
    <name type="scientific">Periconia macrospinosa</name>
    <dbReference type="NCBI Taxonomy" id="97972"/>
    <lineage>
        <taxon>Eukaryota</taxon>
        <taxon>Fungi</taxon>
        <taxon>Dikarya</taxon>
        <taxon>Ascomycota</taxon>
        <taxon>Pezizomycotina</taxon>
        <taxon>Dothideomycetes</taxon>
        <taxon>Pleosporomycetidae</taxon>
        <taxon>Pleosporales</taxon>
        <taxon>Massarineae</taxon>
        <taxon>Periconiaceae</taxon>
        <taxon>Periconia</taxon>
    </lineage>
</organism>